<keyword evidence="8 10" id="KW-0413">Isomerase</keyword>
<dbReference type="UniPathway" id="UPA00214"/>
<sequence>MKFLVVGGAGYIGSHMVKHLLGTGHEVVVADLVSPGPGVQWAKLDIADEPALDVLFGVCRFDAVFHFASFIQVGESVSVPGKYYQNNVAATLSLLQAMVNAGIRHLVFSSSAAVYGNPQYVPIDEAHAKGPINPYGLSKWMVEQILEDFDRAYGLKSVCLRYFNAAGADPEGQLGERHEPETHLIPLILQAASGRRDAVTVFGRDYDTPDGTCIRDYVHVADLAAAHALAVDYLLAGGERTAFNLGNGLGFSVQQVIDTARAVTGRQIRTLDAPRRPGDPPRLVADAGKAMHMLGWRPEFATLESIVRHAWQWELQYPWARYPTS</sequence>
<dbReference type="EMBL" id="LKKS01000115">
    <property type="protein sequence ID" value="KPM61368.1"/>
    <property type="molecule type" value="Genomic_DNA"/>
</dbReference>
<comment type="cofactor">
    <cofactor evidence="2 10">
        <name>NAD(+)</name>
        <dbReference type="ChEBI" id="CHEBI:57540"/>
    </cofactor>
</comment>
<dbReference type="Gene3D" id="3.40.50.720">
    <property type="entry name" value="NAD(P)-binding Rossmann-like Domain"/>
    <property type="match status" value="1"/>
</dbReference>
<evidence type="ECO:0000256" key="3">
    <source>
        <dbReference type="ARBA" id="ARBA00004947"/>
    </source>
</evidence>
<evidence type="ECO:0000259" key="11">
    <source>
        <dbReference type="Pfam" id="PF01370"/>
    </source>
</evidence>
<dbReference type="PANTHER" id="PTHR43725">
    <property type="entry name" value="UDP-GLUCOSE 4-EPIMERASE"/>
    <property type="match status" value="1"/>
</dbReference>
<dbReference type="Proteomes" id="UP000050437">
    <property type="component" value="Unassembled WGS sequence"/>
</dbReference>
<comment type="pathway">
    <text evidence="3 10">Carbohydrate metabolism; galactose metabolism.</text>
</comment>
<dbReference type="InterPro" id="IPR036291">
    <property type="entry name" value="NAD(P)-bd_dom_sf"/>
</dbReference>
<dbReference type="GO" id="GO:0003978">
    <property type="term" value="F:UDP-glucose 4-epimerase activity"/>
    <property type="evidence" value="ECO:0007669"/>
    <property type="project" value="UniProtKB-UniRule"/>
</dbReference>
<evidence type="ECO:0000256" key="10">
    <source>
        <dbReference type="RuleBase" id="RU366046"/>
    </source>
</evidence>
<dbReference type="InterPro" id="IPR001509">
    <property type="entry name" value="Epimerase_deHydtase"/>
</dbReference>
<evidence type="ECO:0000313" key="12">
    <source>
        <dbReference type="EMBL" id="KPM61368.1"/>
    </source>
</evidence>
<evidence type="ECO:0000256" key="2">
    <source>
        <dbReference type="ARBA" id="ARBA00001911"/>
    </source>
</evidence>
<evidence type="ECO:0000256" key="7">
    <source>
        <dbReference type="ARBA" id="ARBA00023027"/>
    </source>
</evidence>
<keyword evidence="9 10" id="KW-0119">Carbohydrate metabolism</keyword>
<reference evidence="12 13" key="1">
    <citation type="submission" date="2015-10" db="EMBL/GenBank/DDBJ databases">
        <title>Pseudomonas putida clinical strains.</title>
        <authorList>
            <person name="Molina L."/>
            <person name="Udaondo Z."/>
        </authorList>
    </citation>
    <scope>NUCLEOTIDE SEQUENCE [LARGE SCALE GENOMIC DNA]</scope>
    <source>
        <strain evidence="12 13">HB13667</strain>
    </source>
</reference>
<dbReference type="AlphaFoldDB" id="A0A0P7D6Q7"/>
<evidence type="ECO:0000256" key="6">
    <source>
        <dbReference type="ARBA" id="ARBA00018569"/>
    </source>
</evidence>
<evidence type="ECO:0000256" key="1">
    <source>
        <dbReference type="ARBA" id="ARBA00000083"/>
    </source>
</evidence>
<dbReference type="GeneID" id="92660642"/>
<name>A0A0P7D6Q7_PSEPU</name>
<keyword evidence="7 10" id="KW-0520">NAD</keyword>
<comment type="subunit">
    <text evidence="10">Homodimer.</text>
</comment>
<dbReference type="PANTHER" id="PTHR43725:SF53">
    <property type="entry name" value="UDP-ARABINOSE 4-EPIMERASE 1"/>
    <property type="match status" value="1"/>
</dbReference>
<dbReference type="GO" id="GO:0033499">
    <property type="term" value="P:galactose catabolic process via UDP-galactose, Leloir pathway"/>
    <property type="evidence" value="ECO:0007669"/>
    <property type="project" value="TreeGrafter"/>
</dbReference>
<evidence type="ECO:0000256" key="5">
    <source>
        <dbReference type="ARBA" id="ARBA00013189"/>
    </source>
</evidence>
<dbReference type="CDD" id="cd05247">
    <property type="entry name" value="UDP_G4E_1_SDR_e"/>
    <property type="match status" value="1"/>
</dbReference>
<evidence type="ECO:0000256" key="4">
    <source>
        <dbReference type="ARBA" id="ARBA00007637"/>
    </source>
</evidence>
<dbReference type="Gene3D" id="3.90.25.10">
    <property type="entry name" value="UDP-galactose 4-epimerase, domain 1"/>
    <property type="match status" value="1"/>
</dbReference>
<dbReference type="InterPro" id="IPR005886">
    <property type="entry name" value="UDP_G4E"/>
</dbReference>
<dbReference type="Pfam" id="PF01370">
    <property type="entry name" value="Epimerase"/>
    <property type="match status" value="1"/>
</dbReference>
<comment type="catalytic activity">
    <reaction evidence="1 10">
        <text>UDP-alpha-D-glucose = UDP-alpha-D-galactose</text>
        <dbReference type="Rhea" id="RHEA:22168"/>
        <dbReference type="ChEBI" id="CHEBI:58885"/>
        <dbReference type="ChEBI" id="CHEBI:66914"/>
        <dbReference type="EC" id="5.1.3.2"/>
    </reaction>
</comment>
<comment type="similarity">
    <text evidence="4 10">Belongs to the NAD(P)-dependent epimerase/dehydratase family.</text>
</comment>
<evidence type="ECO:0000256" key="8">
    <source>
        <dbReference type="ARBA" id="ARBA00023235"/>
    </source>
</evidence>
<proteinExistence type="inferred from homology"/>
<gene>
    <name evidence="12" type="ORF">HB13667_19790</name>
</gene>
<dbReference type="SUPFAM" id="SSF51735">
    <property type="entry name" value="NAD(P)-binding Rossmann-fold domains"/>
    <property type="match status" value="1"/>
</dbReference>
<organism evidence="12 13">
    <name type="scientific">Pseudomonas putida</name>
    <name type="common">Arthrobacter siderocapsulatus</name>
    <dbReference type="NCBI Taxonomy" id="303"/>
    <lineage>
        <taxon>Bacteria</taxon>
        <taxon>Pseudomonadati</taxon>
        <taxon>Pseudomonadota</taxon>
        <taxon>Gammaproteobacteria</taxon>
        <taxon>Pseudomonadales</taxon>
        <taxon>Pseudomonadaceae</taxon>
        <taxon>Pseudomonas</taxon>
    </lineage>
</organism>
<accession>A0A0P7D6Q7</accession>
<evidence type="ECO:0000313" key="13">
    <source>
        <dbReference type="Proteomes" id="UP000050437"/>
    </source>
</evidence>
<comment type="caution">
    <text evidence="12">The sequence shown here is derived from an EMBL/GenBank/DDBJ whole genome shotgun (WGS) entry which is preliminary data.</text>
</comment>
<protein>
    <recommendedName>
        <fullName evidence="6 10">UDP-glucose 4-epimerase</fullName>
        <ecNumber evidence="5 10">5.1.3.2</ecNumber>
    </recommendedName>
</protein>
<evidence type="ECO:0000256" key="9">
    <source>
        <dbReference type="ARBA" id="ARBA00023277"/>
    </source>
</evidence>
<dbReference type="RefSeq" id="WP_015270414.1">
    <property type="nucleotide sequence ID" value="NZ_LKKS01000115.1"/>
</dbReference>
<feature type="domain" description="NAD-dependent epimerase/dehydratase" evidence="11">
    <location>
        <begin position="4"/>
        <end position="246"/>
    </location>
</feature>
<dbReference type="EC" id="5.1.3.2" evidence="5 10"/>
<dbReference type="NCBIfam" id="TIGR01179">
    <property type="entry name" value="galE"/>
    <property type="match status" value="1"/>
</dbReference>